<keyword evidence="3" id="KW-1185">Reference proteome</keyword>
<sequence length="267" mass="30415">MLNPQLISFSSALLLELVGTDQPWLYIPLILVVLSVQQWLSSLLINFKSRETSSMAYLQAIFTALWHIWLHRNRVLYDGLHPNPMSVILISQSMACRYKEAFLDQPSHTSQPRRPQPDHYPPSGQWQLIIKLTGARSRKPNRWSSAYEAITRQGDSLFYGVKSSVADTTCGAPLDAMVEATIKAKSHGFQYILFLGTSRHLVPRFQHRKTTDWLQQIRLADLDFLNQNGLCCDVYLVPNLVVKSVWSVANLACQMPLNCCWFNPVVV</sequence>
<keyword evidence="1" id="KW-0812">Transmembrane</keyword>
<keyword evidence="1" id="KW-0472">Membrane</keyword>
<organism evidence="2 3">
    <name type="scientific">Lithocarpus litseifolius</name>
    <dbReference type="NCBI Taxonomy" id="425828"/>
    <lineage>
        <taxon>Eukaryota</taxon>
        <taxon>Viridiplantae</taxon>
        <taxon>Streptophyta</taxon>
        <taxon>Embryophyta</taxon>
        <taxon>Tracheophyta</taxon>
        <taxon>Spermatophyta</taxon>
        <taxon>Magnoliopsida</taxon>
        <taxon>eudicotyledons</taxon>
        <taxon>Gunneridae</taxon>
        <taxon>Pentapetalae</taxon>
        <taxon>rosids</taxon>
        <taxon>fabids</taxon>
        <taxon>Fagales</taxon>
        <taxon>Fagaceae</taxon>
        <taxon>Lithocarpus</taxon>
    </lineage>
</organism>
<accession>A0AAW2BG29</accession>
<dbReference type="Proteomes" id="UP001459277">
    <property type="component" value="Unassembled WGS sequence"/>
</dbReference>
<proteinExistence type="predicted"/>
<dbReference type="AlphaFoldDB" id="A0AAW2BG29"/>
<comment type="caution">
    <text evidence="2">The sequence shown here is derived from an EMBL/GenBank/DDBJ whole genome shotgun (WGS) entry which is preliminary data.</text>
</comment>
<name>A0AAW2BG29_9ROSI</name>
<evidence type="ECO:0000313" key="2">
    <source>
        <dbReference type="EMBL" id="KAK9984965.1"/>
    </source>
</evidence>
<evidence type="ECO:0008006" key="4">
    <source>
        <dbReference type="Google" id="ProtNLM"/>
    </source>
</evidence>
<keyword evidence="1" id="KW-1133">Transmembrane helix</keyword>
<dbReference type="EMBL" id="JAZDWU010000012">
    <property type="protein sequence ID" value="KAK9984965.1"/>
    <property type="molecule type" value="Genomic_DNA"/>
</dbReference>
<reference evidence="2 3" key="1">
    <citation type="submission" date="2024-01" db="EMBL/GenBank/DDBJ databases">
        <title>A telomere-to-telomere, gap-free genome of sweet tea (Lithocarpus litseifolius).</title>
        <authorList>
            <person name="Zhou J."/>
        </authorList>
    </citation>
    <scope>NUCLEOTIDE SEQUENCE [LARGE SCALE GENOMIC DNA]</scope>
    <source>
        <strain evidence="2">Zhou-2022a</strain>
        <tissue evidence="2">Leaf</tissue>
    </source>
</reference>
<evidence type="ECO:0000313" key="3">
    <source>
        <dbReference type="Proteomes" id="UP001459277"/>
    </source>
</evidence>
<protein>
    <recommendedName>
        <fullName evidence="4">RNase H type-1 domain-containing protein</fullName>
    </recommendedName>
</protein>
<evidence type="ECO:0000256" key="1">
    <source>
        <dbReference type="SAM" id="Phobius"/>
    </source>
</evidence>
<feature type="transmembrane region" description="Helical" evidence="1">
    <location>
        <begin position="24"/>
        <end position="45"/>
    </location>
</feature>
<gene>
    <name evidence="2" type="ORF">SO802_034490</name>
</gene>